<dbReference type="KEGG" id="str:Sterm_0808"/>
<evidence type="ECO:0000313" key="3">
    <source>
        <dbReference type="Proteomes" id="UP000000845"/>
    </source>
</evidence>
<reference evidence="2 3" key="2">
    <citation type="journal article" date="2010" name="Stand. Genomic Sci.">
        <title>Complete genome sequence of Sebaldella termitidis type strain (NCTC 11300).</title>
        <authorList>
            <person name="Harmon-Smith M."/>
            <person name="Celia L."/>
            <person name="Chertkov O."/>
            <person name="Lapidus A."/>
            <person name="Copeland A."/>
            <person name="Glavina Del Rio T."/>
            <person name="Nolan M."/>
            <person name="Lucas S."/>
            <person name="Tice H."/>
            <person name="Cheng J.F."/>
            <person name="Han C."/>
            <person name="Detter J.C."/>
            <person name="Bruce D."/>
            <person name="Goodwin L."/>
            <person name="Pitluck S."/>
            <person name="Pati A."/>
            <person name="Liolios K."/>
            <person name="Ivanova N."/>
            <person name="Mavromatis K."/>
            <person name="Mikhailova N."/>
            <person name="Chen A."/>
            <person name="Palaniappan K."/>
            <person name="Land M."/>
            <person name="Hauser L."/>
            <person name="Chang Y.J."/>
            <person name="Jeffries C.D."/>
            <person name="Brettin T."/>
            <person name="Goker M."/>
            <person name="Beck B."/>
            <person name="Bristow J."/>
            <person name="Eisen J.A."/>
            <person name="Markowitz V."/>
            <person name="Hugenholtz P."/>
            <person name="Kyrpides N.C."/>
            <person name="Klenk H.P."/>
            <person name="Chen F."/>
        </authorList>
    </citation>
    <scope>NUCLEOTIDE SEQUENCE [LARGE SCALE GENOMIC DNA]</scope>
    <source>
        <strain evidence="2">ATCC 33386</strain>
        <strain evidence="3">ATCC 33386 / NCTC 11300</strain>
    </source>
</reference>
<reference evidence="3" key="1">
    <citation type="submission" date="2009-09" db="EMBL/GenBank/DDBJ databases">
        <title>The complete chromosome of Sebaldella termitidis ATCC 33386.</title>
        <authorList>
            <consortium name="US DOE Joint Genome Institute (JGI-PGF)"/>
            <person name="Lucas S."/>
            <person name="Copeland A."/>
            <person name="Lapidus A."/>
            <person name="Glavina del Rio T."/>
            <person name="Dalin E."/>
            <person name="Tice H."/>
            <person name="Bruce D."/>
            <person name="Goodwin L."/>
            <person name="Pitluck S."/>
            <person name="Kyrpides N."/>
            <person name="Mavromatis K."/>
            <person name="Ivanova N."/>
            <person name="Mikhailova N."/>
            <person name="Sims D."/>
            <person name="Meincke L."/>
            <person name="Brettin T."/>
            <person name="Detter J.C."/>
            <person name="Han C."/>
            <person name="Larimer F."/>
            <person name="Land M."/>
            <person name="Hauser L."/>
            <person name="Markowitz V."/>
            <person name="Cheng J.F."/>
            <person name="Hugenholtz P."/>
            <person name="Woyke T."/>
            <person name="Wu D."/>
            <person name="Eisen J.A."/>
        </authorList>
    </citation>
    <scope>NUCLEOTIDE SEQUENCE [LARGE SCALE GENOMIC DNA]</scope>
    <source>
        <strain evidence="3">ATCC 33386 / NCTC 11300</strain>
    </source>
</reference>
<dbReference type="EMBL" id="CP001739">
    <property type="protein sequence ID" value="ACZ09722.1"/>
    <property type="molecule type" value="Genomic_DNA"/>
</dbReference>
<dbReference type="EMBL" id="CP001739">
    <property type="protein sequence ID" value="ACZ07680.1"/>
    <property type="molecule type" value="Genomic_DNA"/>
</dbReference>
<dbReference type="KEGG" id="str:Sterm_2878"/>
<evidence type="ECO:0000313" key="1">
    <source>
        <dbReference type="EMBL" id="ACZ07680.1"/>
    </source>
</evidence>
<keyword evidence="3" id="KW-1185">Reference proteome</keyword>
<dbReference type="HOGENOM" id="CLU_161895_0_0_0"/>
<protein>
    <submittedName>
        <fullName evidence="2">Uncharacterized protein</fullName>
    </submittedName>
</protein>
<dbReference type="Proteomes" id="UP000000845">
    <property type="component" value="Chromosome"/>
</dbReference>
<proteinExistence type="predicted"/>
<sequence>MTTDKARKIFNEYFTYKNLKKQHIYLLVYFVQNELDNFENKSMEVIKININMRKNGLKFAEILVKGSNFKSREGITFNQDGFVGFAGWADSENWKPFVIGFCKWIDYILMKEKL</sequence>
<evidence type="ECO:0000313" key="2">
    <source>
        <dbReference type="EMBL" id="ACZ09722.1"/>
    </source>
</evidence>
<organism evidence="2 3">
    <name type="scientific">Sebaldella termitidis (strain ATCC 33386 / NCTC 11300)</name>
    <dbReference type="NCBI Taxonomy" id="526218"/>
    <lineage>
        <taxon>Bacteria</taxon>
        <taxon>Fusobacteriati</taxon>
        <taxon>Fusobacteriota</taxon>
        <taxon>Fusobacteriia</taxon>
        <taxon>Fusobacteriales</taxon>
        <taxon>Leptotrichiaceae</taxon>
        <taxon>Sebaldella</taxon>
    </lineage>
</organism>
<gene>
    <name evidence="1" type="ordered locus">Sterm_0808</name>
    <name evidence="2" type="ordered locus">Sterm_2878</name>
</gene>
<accession>D1ANB8</accession>
<dbReference type="RefSeq" id="WP_012860276.1">
    <property type="nucleotide sequence ID" value="NC_013517.1"/>
</dbReference>
<name>D1ANB8_SEBTE</name>
<dbReference type="AlphaFoldDB" id="D1ANB8"/>
<dbReference type="STRING" id="526218.Sterm_0808"/>